<keyword evidence="3" id="KW-1185">Reference proteome</keyword>
<protein>
    <submittedName>
        <fullName evidence="2">Uncharacterized protein</fullName>
    </submittedName>
</protein>
<sequence>MRRRTVLAALIGLAVLPPLAALAFGGPDTAHGAEAEATVRIVVDADGPLLDDGGALYDVRVRNTGPGTATGLVLRAVTRTCSADGPQGVGRCVPGARRFFQVGDLPTGRMTSFTYTVWPGGGEAAQIRTFMRVVAVDQVNTGGVDGCDTVADAHDSCAMLVYNVPR</sequence>
<dbReference type="EMBL" id="BAABHS010000003">
    <property type="protein sequence ID" value="GAA4951556.1"/>
    <property type="molecule type" value="Genomic_DNA"/>
</dbReference>
<keyword evidence="1" id="KW-0732">Signal</keyword>
<evidence type="ECO:0000256" key="1">
    <source>
        <dbReference type="SAM" id="SignalP"/>
    </source>
</evidence>
<name>A0ABP9GS62_9ACTN</name>
<dbReference type="Proteomes" id="UP001500466">
    <property type="component" value="Unassembled WGS sequence"/>
</dbReference>
<proteinExistence type="predicted"/>
<evidence type="ECO:0000313" key="3">
    <source>
        <dbReference type="Proteomes" id="UP001500466"/>
    </source>
</evidence>
<evidence type="ECO:0000313" key="2">
    <source>
        <dbReference type="EMBL" id="GAA4951556.1"/>
    </source>
</evidence>
<feature type="chain" id="PRO_5045785953" evidence="1">
    <location>
        <begin position="24"/>
        <end position="166"/>
    </location>
</feature>
<gene>
    <name evidence="2" type="ORF">GCM10023205_10550</name>
</gene>
<reference evidence="3" key="1">
    <citation type="journal article" date="2019" name="Int. J. Syst. Evol. Microbiol.">
        <title>The Global Catalogue of Microorganisms (GCM) 10K type strain sequencing project: providing services to taxonomists for standard genome sequencing and annotation.</title>
        <authorList>
            <consortium name="The Broad Institute Genomics Platform"/>
            <consortium name="The Broad Institute Genome Sequencing Center for Infectious Disease"/>
            <person name="Wu L."/>
            <person name="Ma J."/>
        </authorList>
    </citation>
    <scope>NUCLEOTIDE SEQUENCE [LARGE SCALE GENOMIC DNA]</scope>
    <source>
        <strain evidence="3">JCM 17986</strain>
    </source>
</reference>
<accession>A0ABP9GS62</accession>
<comment type="caution">
    <text evidence="2">The sequence shown here is derived from an EMBL/GenBank/DDBJ whole genome shotgun (WGS) entry which is preliminary data.</text>
</comment>
<dbReference type="RefSeq" id="WP_345674076.1">
    <property type="nucleotide sequence ID" value="NZ_BAABHS010000003.1"/>
</dbReference>
<feature type="signal peptide" evidence="1">
    <location>
        <begin position="1"/>
        <end position="23"/>
    </location>
</feature>
<organism evidence="2 3">
    <name type="scientific">Yinghuangia aomiensis</name>
    <dbReference type="NCBI Taxonomy" id="676205"/>
    <lineage>
        <taxon>Bacteria</taxon>
        <taxon>Bacillati</taxon>
        <taxon>Actinomycetota</taxon>
        <taxon>Actinomycetes</taxon>
        <taxon>Kitasatosporales</taxon>
        <taxon>Streptomycetaceae</taxon>
        <taxon>Yinghuangia</taxon>
    </lineage>
</organism>